<dbReference type="InterPro" id="IPR027417">
    <property type="entry name" value="P-loop_NTPase"/>
</dbReference>
<dbReference type="Proteomes" id="UP000279037">
    <property type="component" value="Segment"/>
</dbReference>
<sequence>MTGQGIPPTAPEAVNLGMVNLGMNTAQIQTYVDAFKLNKFGEIPKVCLWDGAIRSGKTIVSLMAFLRACTQPAPGGAIVVVGRTRDSIARNVFDVLQDPNLFGELAQYVSYTSGASTAKIFGRVVHILGASDVRSEMVLRGLTVSLAYVDELTLISEVFWTQLLGRMSPPGARILATTNPDGPHHWAHKLVIRRVSDLGYKRYHFILTDNEWLMRENPGYMAQLDREYVGLWRKRFLEGLWVQAEGAVYDQWDEERHVIPSELVPKLDAVLMVALDFGTQHPTRAYAIGIGPDWRIKPTPEMALADIPRVLYTVAEFAPEVGLAPNRQSGEFRAWLKQVKIDFGEPEWVAVDPAAKHFRAQLFEDGLMTMPAHNSKDGGVKTLTSLLAVDKIAVSSNCTELIEHVPGYLWDKKAADRGVDEPVKEDDDEMDAWRYAVYSSRRQWREVIPIQVAMDNSPGSTSDTDYAEAA</sequence>
<dbReference type="EMBL" id="MK016495">
    <property type="protein sequence ID" value="AYQ99459.1"/>
    <property type="molecule type" value="Genomic_DNA"/>
</dbReference>
<proteinExistence type="predicted"/>
<evidence type="ECO:0000313" key="1">
    <source>
        <dbReference type="EMBL" id="AYQ99459.1"/>
    </source>
</evidence>
<evidence type="ECO:0000313" key="2">
    <source>
        <dbReference type="Proteomes" id="UP000279037"/>
    </source>
</evidence>
<dbReference type="Gene3D" id="3.30.420.280">
    <property type="match status" value="1"/>
</dbReference>
<dbReference type="RefSeq" id="YP_009815907.1">
    <property type="nucleotide sequence ID" value="NC_048101.1"/>
</dbReference>
<reference evidence="1 2" key="1">
    <citation type="submission" date="2018-10" db="EMBL/GenBank/DDBJ databases">
        <authorList>
            <person name="Garlena R.A."/>
            <person name="Russell D.A."/>
            <person name="Pope W.H."/>
            <person name="Jacobs-Sera D."/>
            <person name="Hatfull G.F."/>
        </authorList>
    </citation>
    <scope>NUCLEOTIDE SEQUENCE [LARGE SCALE GENOMIC DNA]</scope>
</reference>
<dbReference type="Pfam" id="PF03237">
    <property type="entry name" value="Terminase_6N"/>
    <property type="match status" value="1"/>
</dbReference>
<dbReference type="KEGG" id="vg:55007140"/>
<name>A0A3G3LZ82_9CAUD</name>
<organism evidence="1 2">
    <name type="scientific">Microbacterium phage Goodman</name>
    <dbReference type="NCBI Taxonomy" id="2484206"/>
    <lineage>
        <taxon>Viruses</taxon>
        <taxon>Duplodnaviria</taxon>
        <taxon>Heunggongvirae</taxon>
        <taxon>Uroviricota</taxon>
        <taxon>Caudoviricetes</taxon>
        <taxon>Goodmanvirus</taxon>
        <taxon>Goodmanvirus goodman</taxon>
    </lineage>
</organism>
<keyword evidence="2" id="KW-1185">Reference proteome</keyword>
<dbReference type="GeneID" id="55007140"/>
<accession>A0A3G3LZ82</accession>
<protein>
    <submittedName>
        <fullName evidence="1">Terminase large subunit</fullName>
    </submittedName>
</protein>
<dbReference type="Gene3D" id="3.40.50.300">
    <property type="entry name" value="P-loop containing nucleotide triphosphate hydrolases"/>
    <property type="match status" value="1"/>
</dbReference>
<gene>
    <name evidence="1" type="primary">3</name>
    <name evidence="1" type="ORF">PBI_GOODMAN_3</name>
</gene>